<dbReference type="KEGG" id="bpsi:IX83_04920"/>
<dbReference type="RefSeq" id="WP_038501584.1">
    <property type="nucleotide sequence ID" value="NZ_AFWK01000017.1"/>
</dbReference>
<evidence type="ECO:0000256" key="4">
    <source>
        <dbReference type="ARBA" id="ARBA00022475"/>
    </source>
</evidence>
<dbReference type="InterPro" id="IPR010065">
    <property type="entry name" value="AA_ABC_transptr_permease_3TM"/>
</dbReference>
<keyword evidence="3 9" id="KW-0813">Transport</keyword>
<feature type="transmembrane region" description="Helical" evidence="9">
    <location>
        <begin position="97"/>
        <end position="115"/>
    </location>
</feature>
<comment type="subcellular location">
    <subcellularLocation>
        <location evidence="1">Cell inner membrane</location>
        <topology evidence="1">Multi-pass membrane protein</topology>
    </subcellularLocation>
    <subcellularLocation>
        <location evidence="9">Cell membrane</location>
        <topology evidence="9">Multi-pass membrane protein</topology>
    </subcellularLocation>
</comment>
<dbReference type="Proteomes" id="UP000028945">
    <property type="component" value="Chromosome"/>
</dbReference>
<dbReference type="PANTHER" id="PTHR30614:SF10">
    <property type="entry name" value="ARGININE ABC TRANSPORTER PERMEASE PROTEIN ARTM"/>
    <property type="match status" value="1"/>
</dbReference>
<keyword evidence="12" id="KW-1185">Reference proteome</keyword>
<reference evidence="11 12" key="1">
    <citation type="journal article" date="2014" name="BMC Genomics">
        <title>A genomic perspective on a new bacterial genus and species from the Alcaligenaceae family, Basilea psittacipulmonis.</title>
        <authorList>
            <person name="Whiteson K.L."/>
            <person name="Hernandez D."/>
            <person name="Lazarevic V."/>
            <person name="Gaia N."/>
            <person name="Farinelli L."/>
            <person name="Francois P."/>
            <person name="Pilo P."/>
            <person name="Frey J."/>
            <person name="Schrenzel J."/>
        </authorList>
    </citation>
    <scope>NUCLEOTIDE SEQUENCE [LARGE SCALE GENOMIC DNA]</scope>
    <source>
        <strain evidence="11 12">DSM 24701</strain>
    </source>
</reference>
<dbReference type="PROSITE" id="PS50928">
    <property type="entry name" value="ABC_TM1"/>
    <property type="match status" value="1"/>
</dbReference>
<feature type="domain" description="ABC transmembrane type-1" evidence="10">
    <location>
        <begin position="22"/>
        <end position="218"/>
    </location>
</feature>
<dbReference type="InterPro" id="IPR035906">
    <property type="entry name" value="MetI-like_sf"/>
</dbReference>
<dbReference type="GO" id="GO:0043190">
    <property type="term" value="C:ATP-binding cassette (ABC) transporter complex"/>
    <property type="evidence" value="ECO:0007669"/>
    <property type="project" value="InterPro"/>
</dbReference>
<dbReference type="NCBIfam" id="TIGR01726">
    <property type="entry name" value="HEQRo_perm_3TM"/>
    <property type="match status" value="1"/>
</dbReference>
<dbReference type="HOGENOM" id="CLU_019602_1_4_4"/>
<keyword evidence="6 9" id="KW-0812">Transmembrane</keyword>
<dbReference type="InterPro" id="IPR000515">
    <property type="entry name" value="MetI-like"/>
</dbReference>
<dbReference type="STRING" id="1072685.IX83_04920"/>
<dbReference type="NCBIfam" id="NF011651">
    <property type="entry name" value="PRK15069.1"/>
    <property type="match status" value="1"/>
</dbReference>
<dbReference type="GO" id="GO:0006865">
    <property type="term" value="P:amino acid transport"/>
    <property type="evidence" value="ECO:0007669"/>
    <property type="project" value="TreeGrafter"/>
</dbReference>
<evidence type="ECO:0000256" key="9">
    <source>
        <dbReference type="RuleBase" id="RU363032"/>
    </source>
</evidence>
<evidence type="ECO:0000259" key="10">
    <source>
        <dbReference type="PROSITE" id="PS50928"/>
    </source>
</evidence>
<keyword evidence="8 9" id="KW-0472">Membrane</keyword>
<evidence type="ECO:0000256" key="3">
    <source>
        <dbReference type="ARBA" id="ARBA00022448"/>
    </source>
</evidence>
<evidence type="ECO:0000256" key="1">
    <source>
        <dbReference type="ARBA" id="ARBA00004429"/>
    </source>
</evidence>
<comment type="similarity">
    <text evidence="2">Belongs to the binding-protein-dependent transport system permease family. HisMQ subfamily.</text>
</comment>
<keyword evidence="5" id="KW-0997">Cell inner membrane</keyword>
<feature type="transmembrane region" description="Helical" evidence="9">
    <location>
        <begin position="199"/>
        <end position="221"/>
    </location>
</feature>
<organism evidence="11 12">
    <name type="scientific">Basilea psittacipulmonis DSM 24701</name>
    <dbReference type="NCBI Taxonomy" id="1072685"/>
    <lineage>
        <taxon>Bacteria</taxon>
        <taxon>Pseudomonadati</taxon>
        <taxon>Pseudomonadota</taxon>
        <taxon>Betaproteobacteria</taxon>
        <taxon>Burkholderiales</taxon>
        <taxon>Alcaligenaceae</taxon>
        <taxon>Basilea</taxon>
    </lineage>
</organism>
<dbReference type="eggNOG" id="COG4160">
    <property type="taxonomic scope" value="Bacteria"/>
</dbReference>
<dbReference type="GO" id="GO:0022857">
    <property type="term" value="F:transmembrane transporter activity"/>
    <property type="evidence" value="ECO:0007669"/>
    <property type="project" value="InterPro"/>
</dbReference>
<evidence type="ECO:0000256" key="5">
    <source>
        <dbReference type="ARBA" id="ARBA00022519"/>
    </source>
</evidence>
<keyword evidence="4" id="KW-1003">Cell membrane</keyword>
<evidence type="ECO:0000256" key="7">
    <source>
        <dbReference type="ARBA" id="ARBA00022989"/>
    </source>
</evidence>
<dbReference type="AlphaFoldDB" id="A0A077DDQ9"/>
<dbReference type="SUPFAM" id="SSF161098">
    <property type="entry name" value="MetI-like"/>
    <property type="match status" value="1"/>
</dbReference>
<dbReference type="PANTHER" id="PTHR30614">
    <property type="entry name" value="MEMBRANE COMPONENT OF AMINO ACID ABC TRANSPORTER"/>
    <property type="match status" value="1"/>
</dbReference>
<proteinExistence type="inferred from homology"/>
<dbReference type="EMBL" id="CP009238">
    <property type="protein sequence ID" value="AIL32734.1"/>
    <property type="molecule type" value="Genomic_DNA"/>
</dbReference>
<feature type="transmembrane region" description="Helical" evidence="9">
    <location>
        <begin position="20"/>
        <end position="46"/>
    </location>
</feature>
<protein>
    <submittedName>
        <fullName evidence="11">Amino acid ABC transporter permease</fullName>
    </submittedName>
</protein>
<feature type="transmembrane region" description="Helical" evidence="9">
    <location>
        <begin position="58"/>
        <end position="85"/>
    </location>
</feature>
<evidence type="ECO:0000313" key="11">
    <source>
        <dbReference type="EMBL" id="AIL32734.1"/>
    </source>
</evidence>
<evidence type="ECO:0000256" key="2">
    <source>
        <dbReference type="ARBA" id="ARBA00010072"/>
    </source>
</evidence>
<evidence type="ECO:0000313" key="12">
    <source>
        <dbReference type="Proteomes" id="UP000028945"/>
    </source>
</evidence>
<dbReference type="Gene3D" id="1.10.3720.10">
    <property type="entry name" value="MetI-like"/>
    <property type="match status" value="1"/>
</dbReference>
<gene>
    <name evidence="11" type="ORF">IX83_04920</name>
</gene>
<evidence type="ECO:0000256" key="6">
    <source>
        <dbReference type="ARBA" id="ARBA00022692"/>
    </source>
</evidence>
<dbReference type="InterPro" id="IPR043429">
    <property type="entry name" value="ArtM/GltK/GlnP/TcyL/YhdX-like"/>
</dbReference>
<accession>A0A077DDQ9</accession>
<keyword evidence="7 9" id="KW-1133">Transmembrane helix</keyword>
<evidence type="ECO:0000256" key="8">
    <source>
        <dbReference type="ARBA" id="ARBA00023136"/>
    </source>
</evidence>
<dbReference type="CDD" id="cd06261">
    <property type="entry name" value="TM_PBP2"/>
    <property type="match status" value="1"/>
</dbReference>
<name>A0A077DDQ9_9BURK</name>
<dbReference type="Pfam" id="PF00528">
    <property type="entry name" value="BPD_transp_1"/>
    <property type="match status" value="1"/>
</dbReference>
<sequence length="236" mass="26785">MLTIWLEYWRQYLGVTDNISGVAMTLWITILSVMIGTCFAIPLSICQASKNKFLRWPVLVYTFVFRGTPLYVQLLIIYTGIFSLVKGIPYLDDFFKVGFNCTILAFTLNTCAYMVEILSGAIRQLPQNEIEAAQAYGFSKYKIYRYIILPSAIKRSLPLYTNEIILVLHATSLAFTASVPEILKVARDVNSATYDSFSAFGIAAILYAIISFILVGIFRVIEKRQMKFLNRDQGSR</sequence>